<comment type="similarity">
    <text evidence="1">Belongs to the SIMIBI class G3E GTPase family. ArgK/MeaB subfamily.</text>
</comment>
<keyword evidence="2" id="KW-0547">Nucleotide-binding</keyword>
<evidence type="ECO:0000256" key="4">
    <source>
        <dbReference type="ARBA" id="ARBA00023134"/>
    </source>
</evidence>
<dbReference type="InterPro" id="IPR005129">
    <property type="entry name" value="GTPase_ArgK"/>
</dbReference>
<reference evidence="7 8" key="1">
    <citation type="submission" date="2018-05" db="EMBL/GenBank/DDBJ databases">
        <title>Chitinophaga sp. nov., isolated from rhizosphere soil of Alhagi.</title>
        <authorList>
            <person name="Liu Y."/>
        </authorList>
    </citation>
    <scope>NUCLEOTIDE SEQUENCE [LARGE SCALE GENOMIC DNA]</scope>
    <source>
        <strain evidence="7 8">T22</strain>
    </source>
</reference>
<protein>
    <submittedName>
        <fullName evidence="7">Methylmalonyl Co-A mutase-associated GTPase MeaB</fullName>
    </submittedName>
</protein>
<dbReference type="Pfam" id="PF03308">
    <property type="entry name" value="MeaB"/>
    <property type="match status" value="1"/>
</dbReference>
<dbReference type="InterPro" id="IPR052040">
    <property type="entry name" value="GTPase/Isobutyryl-CoA_mutase"/>
</dbReference>
<gene>
    <name evidence="7" type="ORF">DLD77_06095</name>
</gene>
<dbReference type="SUPFAM" id="SSF52540">
    <property type="entry name" value="P-loop containing nucleoside triphosphate hydrolases"/>
    <property type="match status" value="1"/>
</dbReference>
<evidence type="ECO:0000256" key="1">
    <source>
        <dbReference type="ARBA" id="ARBA00009625"/>
    </source>
</evidence>
<dbReference type="SMART" id="SM00382">
    <property type="entry name" value="AAA"/>
    <property type="match status" value="1"/>
</dbReference>
<evidence type="ECO:0000259" key="6">
    <source>
        <dbReference type="SMART" id="SM00382"/>
    </source>
</evidence>
<accession>A0ABM6WBG5</accession>
<dbReference type="EMBL" id="CP029600">
    <property type="protein sequence ID" value="AWO01290.1"/>
    <property type="molecule type" value="Genomic_DNA"/>
</dbReference>
<keyword evidence="4" id="KW-0342">GTP-binding</keyword>
<dbReference type="CDD" id="cd03114">
    <property type="entry name" value="MMAA-like"/>
    <property type="match status" value="1"/>
</dbReference>
<evidence type="ECO:0000313" key="7">
    <source>
        <dbReference type="EMBL" id="AWO01290.1"/>
    </source>
</evidence>
<dbReference type="PANTHER" id="PTHR43087">
    <property type="entry name" value="LYSINE/ARGININE/ORNITHINE TRANSPORT SYSTEM KINASE"/>
    <property type="match status" value="1"/>
</dbReference>
<keyword evidence="8" id="KW-1185">Reference proteome</keyword>
<organism evidence="7 8">
    <name type="scientific">Chitinophaga alhagiae</name>
    <dbReference type="NCBI Taxonomy" id="2203219"/>
    <lineage>
        <taxon>Bacteria</taxon>
        <taxon>Pseudomonadati</taxon>
        <taxon>Bacteroidota</taxon>
        <taxon>Chitinophagia</taxon>
        <taxon>Chitinophagales</taxon>
        <taxon>Chitinophagaceae</taxon>
        <taxon>Chitinophaga</taxon>
    </lineage>
</organism>
<evidence type="ECO:0000313" key="8">
    <source>
        <dbReference type="Proteomes" id="UP000246099"/>
    </source>
</evidence>
<dbReference type="RefSeq" id="WP_119077504.1">
    <property type="nucleotide sequence ID" value="NZ_CP029600.1"/>
</dbReference>
<dbReference type="InterPro" id="IPR003593">
    <property type="entry name" value="AAA+_ATPase"/>
</dbReference>
<proteinExistence type="inferred from homology"/>
<dbReference type="Proteomes" id="UP000246099">
    <property type="component" value="Chromosome"/>
</dbReference>
<evidence type="ECO:0000256" key="2">
    <source>
        <dbReference type="ARBA" id="ARBA00022741"/>
    </source>
</evidence>
<dbReference type="InterPro" id="IPR027417">
    <property type="entry name" value="P-loop_NTPase"/>
</dbReference>
<keyword evidence="5" id="KW-0143">Chaperone</keyword>
<dbReference type="PANTHER" id="PTHR43087:SF1">
    <property type="entry name" value="LAO_AO TRANSPORT SYSTEM ATPASE"/>
    <property type="match status" value="1"/>
</dbReference>
<dbReference type="NCBIfam" id="TIGR00750">
    <property type="entry name" value="lao"/>
    <property type="match status" value="1"/>
</dbReference>
<evidence type="ECO:0000256" key="5">
    <source>
        <dbReference type="ARBA" id="ARBA00023186"/>
    </source>
</evidence>
<sequence length="309" mass="33268">MYQQLLARLGEGNVRALARCISLVENEAPGYTALLEALPAGGHTRVAGITGPPGAGKSTLVNALITALTAEGKKVAVIAVDPSSPFNFGALLGDRIRMSTHFSDPNVFIRSMASRGALGGLSPKILEVSDLVKAAGFDYLFIETVGVGQSEVEIAGVADTTVVVVVPEAGDEIQTMKAGLMEIANIFAVNKADRPAANEFVKNLRLLAHTKRTAGWETPVIKTIATTAAGIPELIAALDAHRLQTHGNRERKALLLAEKAYQLIQHRRMQDVDKQALLHEVQALLDHPQFNLYRIVQQYAKWTAAERPQ</sequence>
<name>A0ABM6WBG5_9BACT</name>
<feature type="domain" description="AAA+ ATPase" evidence="6">
    <location>
        <begin position="43"/>
        <end position="187"/>
    </location>
</feature>
<evidence type="ECO:0000256" key="3">
    <source>
        <dbReference type="ARBA" id="ARBA00022801"/>
    </source>
</evidence>
<dbReference type="Gene3D" id="3.40.50.300">
    <property type="entry name" value="P-loop containing nucleotide triphosphate hydrolases"/>
    <property type="match status" value="1"/>
</dbReference>
<keyword evidence="3" id="KW-0378">Hydrolase</keyword>